<evidence type="ECO:0000259" key="1">
    <source>
        <dbReference type="PROSITE" id="PS51819"/>
    </source>
</evidence>
<evidence type="ECO:0000313" key="2">
    <source>
        <dbReference type="EMBL" id="QIW53273.1"/>
    </source>
</evidence>
<sequence length="282" mass="31235">MYSYQSKVRLGAVTLNVSNLELEIQYYQKVLGLDIISQTSTDAILGVVSTQTELVRLKQVPANLSKTFGLYHIAILVPNRSDLGDFLNHLIQNKVPIIGGANHGYSEAIYLEDPEGNGIEVYQDNHETVWDKQGDQIIAITEELDVAGILADATGQSSDFHIPAQTKMGHIHLSVKSVAETSHFYQVLFGMTEKFAVPSGSWIASGDYHHHFAFNSWEGTNLANHLDDTPGLFGFTVYVVTSDDLARIKVKADELGRLRSYTDKNLVIEDLSNNQILVELEA</sequence>
<name>A0A6H0UES1_9LACT</name>
<dbReference type="RefSeq" id="WP_167838469.1">
    <property type="nucleotide sequence ID" value="NZ_CP047616.1"/>
</dbReference>
<reference evidence="2 3" key="1">
    <citation type="submission" date="2019-12" db="EMBL/GenBank/DDBJ databases">
        <title>Whole genome sequences of Lactococcus raffinolactis strains isolated from sewage.</title>
        <authorList>
            <person name="Ybazeta G."/>
            <person name="Ross M."/>
            <person name="Brabant-Kirwan D."/>
            <person name="Saleh M."/>
            <person name="Dillon J.A."/>
            <person name="Splinter K."/>
            <person name="Nokhbeh R."/>
        </authorList>
    </citation>
    <scope>NUCLEOTIDE SEQUENCE [LARGE SCALE GENOMIC DNA]</scope>
    <source>
        <strain evidence="2 3">Lr_19_5</strain>
    </source>
</reference>
<dbReference type="Gene3D" id="3.10.180.10">
    <property type="entry name" value="2,3-Dihydroxybiphenyl 1,2-Dioxygenase, domain 1"/>
    <property type="match status" value="2"/>
</dbReference>
<dbReference type="Pfam" id="PF00903">
    <property type="entry name" value="Glyoxalase"/>
    <property type="match status" value="2"/>
</dbReference>
<dbReference type="SUPFAM" id="SSF54593">
    <property type="entry name" value="Glyoxalase/Bleomycin resistance protein/Dihydroxybiphenyl dioxygenase"/>
    <property type="match status" value="2"/>
</dbReference>
<dbReference type="PANTHER" id="PTHR43279">
    <property type="entry name" value="CATECHOL-2,3-DIOXYGENASE"/>
    <property type="match status" value="1"/>
</dbReference>
<proteinExistence type="predicted"/>
<evidence type="ECO:0000313" key="3">
    <source>
        <dbReference type="Proteomes" id="UP000501945"/>
    </source>
</evidence>
<dbReference type="PANTHER" id="PTHR43279:SF1">
    <property type="entry name" value="CATECHOL-2,3-DIOXYGENASE"/>
    <property type="match status" value="1"/>
</dbReference>
<dbReference type="Proteomes" id="UP000501945">
    <property type="component" value="Chromosome"/>
</dbReference>
<accession>A0A6H0UES1</accession>
<dbReference type="EMBL" id="CP047616">
    <property type="protein sequence ID" value="QIW53273.1"/>
    <property type="molecule type" value="Genomic_DNA"/>
</dbReference>
<gene>
    <name evidence="2" type="ORF">GU336_03365</name>
</gene>
<organism evidence="2 3">
    <name type="scientific">Pseudolactococcus raffinolactis</name>
    <dbReference type="NCBI Taxonomy" id="1366"/>
    <lineage>
        <taxon>Bacteria</taxon>
        <taxon>Bacillati</taxon>
        <taxon>Bacillota</taxon>
        <taxon>Bacilli</taxon>
        <taxon>Lactobacillales</taxon>
        <taxon>Streptococcaceae</taxon>
        <taxon>Pseudolactococcus</taxon>
    </lineage>
</organism>
<dbReference type="InterPro" id="IPR029068">
    <property type="entry name" value="Glyas_Bleomycin-R_OHBP_Dase"/>
</dbReference>
<dbReference type="InterPro" id="IPR037523">
    <property type="entry name" value="VOC_core"/>
</dbReference>
<feature type="domain" description="VOC" evidence="1">
    <location>
        <begin position="9"/>
        <end position="124"/>
    </location>
</feature>
<dbReference type="AlphaFoldDB" id="A0A6H0UES1"/>
<protein>
    <submittedName>
        <fullName evidence="2">VOC family protein</fullName>
    </submittedName>
</protein>
<dbReference type="InterPro" id="IPR004360">
    <property type="entry name" value="Glyas_Fos-R_dOase_dom"/>
</dbReference>
<dbReference type="PROSITE" id="PS51819">
    <property type="entry name" value="VOC"/>
    <property type="match status" value="1"/>
</dbReference>